<dbReference type="RefSeq" id="WP_084139346.1">
    <property type="nucleotide sequence ID" value="NZ_FRCP01000018.1"/>
</dbReference>
<dbReference type="SMART" id="SM00283">
    <property type="entry name" value="MA"/>
    <property type="match status" value="1"/>
</dbReference>
<dbReference type="OrthoDB" id="9760371at2"/>
<protein>
    <submittedName>
        <fullName evidence="5">Methyl-accepting chemotaxis protein (MCP) signalling domain-containing protein</fullName>
    </submittedName>
</protein>
<evidence type="ECO:0000256" key="3">
    <source>
        <dbReference type="SAM" id="Coils"/>
    </source>
</evidence>
<dbReference type="Pfam" id="PF00015">
    <property type="entry name" value="MCPsignal"/>
    <property type="match status" value="1"/>
</dbReference>
<dbReference type="GO" id="GO:0016020">
    <property type="term" value="C:membrane"/>
    <property type="evidence" value="ECO:0007669"/>
    <property type="project" value="InterPro"/>
</dbReference>
<name>A0A1M7LYH9_9FIRM</name>
<dbReference type="Proteomes" id="UP000184038">
    <property type="component" value="Unassembled WGS sequence"/>
</dbReference>
<dbReference type="EMBL" id="FRCP01000018">
    <property type="protein sequence ID" value="SHM83388.1"/>
    <property type="molecule type" value="Genomic_DNA"/>
</dbReference>
<dbReference type="InterPro" id="IPR004089">
    <property type="entry name" value="MCPsignal_dom"/>
</dbReference>
<evidence type="ECO:0000313" key="5">
    <source>
        <dbReference type="EMBL" id="SHM83388.1"/>
    </source>
</evidence>
<evidence type="ECO:0000313" key="6">
    <source>
        <dbReference type="Proteomes" id="UP000184038"/>
    </source>
</evidence>
<organism evidence="5 6">
    <name type="scientific">Anaerosporobacter mobilis DSM 15930</name>
    <dbReference type="NCBI Taxonomy" id="1120996"/>
    <lineage>
        <taxon>Bacteria</taxon>
        <taxon>Bacillati</taxon>
        <taxon>Bacillota</taxon>
        <taxon>Clostridia</taxon>
        <taxon>Lachnospirales</taxon>
        <taxon>Lachnospiraceae</taxon>
        <taxon>Anaerosporobacter</taxon>
    </lineage>
</organism>
<dbReference type="PANTHER" id="PTHR32089">
    <property type="entry name" value="METHYL-ACCEPTING CHEMOTAXIS PROTEIN MCPB"/>
    <property type="match status" value="1"/>
</dbReference>
<sequence>MGDNQNLEIVEELKEITSKQGTYLDNMVMVMNNLYASQQKVEQNAFDSINSADTSLNLVKEGMESIKELSEKITLLTAAVSAATKNMEDLEKMTSMIMGFANVIAGISNKTNMLSLNASIEAARAGEHGRGFAVVANQVNQLASQSAKASKEISDTMKSVVSFNESMGNDMNKILEIVDIQNTMADSVDEVFKKILDAAYASNDAAHSVEHEVAYQRDITEDAKKSVETLSATLDQVHNVLI</sequence>
<dbReference type="SUPFAM" id="SSF58104">
    <property type="entry name" value="Methyl-accepting chemotaxis protein (MCP) signaling domain"/>
    <property type="match status" value="1"/>
</dbReference>
<gene>
    <name evidence="5" type="ORF">SAMN02746066_03524</name>
</gene>
<dbReference type="PANTHER" id="PTHR32089:SF112">
    <property type="entry name" value="LYSOZYME-LIKE PROTEIN-RELATED"/>
    <property type="match status" value="1"/>
</dbReference>
<reference evidence="5 6" key="1">
    <citation type="submission" date="2016-11" db="EMBL/GenBank/DDBJ databases">
        <authorList>
            <person name="Jaros S."/>
            <person name="Januszkiewicz K."/>
            <person name="Wedrychowicz H."/>
        </authorList>
    </citation>
    <scope>NUCLEOTIDE SEQUENCE [LARGE SCALE GENOMIC DNA]</scope>
    <source>
        <strain evidence="5 6">DSM 15930</strain>
    </source>
</reference>
<evidence type="ECO:0000256" key="1">
    <source>
        <dbReference type="ARBA" id="ARBA00023224"/>
    </source>
</evidence>
<dbReference type="Gene3D" id="1.10.287.950">
    <property type="entry name" value="Methyl-accepting chemotaxis protein"/>
    <property type="match status" value="1"/>
</dbReference>
<feature type="domain" description="Methyl-accepting transducer" evidence="4">
    <location>
        <begin position="1"/>
        <end position="231"/>
    </location>
</feature>
<evidence type="ECO:0000256" key="2">
    <source>
        <dbReference type="PROSITE-ProRule" id="PRU00284"/>
    </source>
</evidence>
<dbReference type="AlphaFoldDB" id="A0A1M7LYH9"/>
<dbReference type="STRING" id="1120996.SAMN02746066_03524"/>
<accession>A0A1M7LYH9</accession>
<keyword evidence="1 2" id="KW-0807">Transducer</keyword>
<keyword evidence="3" id="KW-0175">Coiled coil</keyword>
<dbReference type="GO" id="GO:0007165">
    <property type="term" value="P:signal transduction"/>
    <property type="evidence" value="ECO:0007669"/>
    <property type="project" value="UniProtKB-KW"/>
</dbReference>
<dbReference type="PROSITE" id="PS50111">
    <property type="entry name" value="CHEMOTAXIS_TRANSDUC_2"/>
    <property type="match status" value="1"/>
</dbReference>
<proteinExistence type="predicted"/>
<keyword evidence="6" id="KW-1185">Reference proteome</keyword>
<evidence type="ECO:0000259" key="4">
    <source>
        <dbReference type="PROSITE" id="PS50111"/>
    </source>
</evidence>
<feature type="coiled-coil region" evidence="3">
    <location>
        <begin position="66"/>
        <end position="93"/>
    </location>
</feature>